<feature type="region of interest" description="Disordered" evidence="1">
    <location>
        <begin position="341"/>
        <end position="366"/>
    </location>
</feature>
<dbReference type="AlphaFoldDB" id="T0LLP7"/>
<evidence type="ECO:0000256" key="1">
    <source>
        <dbReference type="SAM" id="MobiDB-lite"/>
    </source>
</evidence>
<dbReference type="Proteomes" id="UP000015530">
    <property type="component" value="Unassembled WGS sequence"/>
</dbReference>
<feature type="compositionally biased region" description="Low complexity" evidence="1">
    <location>
        <begin position="341"/>
        <end position="351"/>
    </location>
</feature>
<dbReference type="OrthoDB" id="5426765at2759"/>
<protein>
    <submittedName>
        <fullName evidence="2">Uncharacterized protein</fullName>
    </submittedName>
</protein>
<name>T0LLP7_COLGC</name>
<evidence type="ECO:0000313" key="2">
    <source>
        <dbReference type="EMBL" id="EQB52621.1"/>
    </source>
</evidence>
<organism evidence="2 3">
    <name type="scientific">Colletotrichum gloeosporioides (strain Cg-14)</name>
    <name type="common">Anthracnose fungus</name>
    <name type="synonym">Glomerella cingulata</name>
    <dbReference type="NCBI Taxonomy" id="1237896"/>
    <lineage>
        <taxon>Eukaryota</taxon>
        <taxon>Fungi</taxon>
        <taxon>Dikarya</taxon>
        <taxon>Ascomycota</taxon>
        <taxon>Pezizomycotina</taxon>
        <taxon>Sordariomycetes</taxon>
        <taxon>Hypocreomycetidae</taxon>
        <taxon>Glomerellales</taxon>
        <taxon>Glomerellaceae</taxon>
        <taxon>Colletotrichum</taxon>
        <taxon>Colletotrichum gloeosporioides species complex</taxon>
    </lineage>
</organism>
<sequence>MGMLQSFYHGSSPLRERLDDEIGNFIIKEFQNITGIIPIITQFQQKLEDDKFWVITSESKDVAALREIAHTLEILEQRLHNLDQKMTLRQMDDQLRALFELSGQSATENNKMLEIIRSMEQRIGEGRSAEEELSEAEKRISEDHPEWSSEQKERKLEELRRLLRISLGSRARFNKDHMTFPFVIPVQDSGAVVSQVKIDTGSRPNWISLVILEKAGVKLELAGDLGYFIGASKDPLPFKPVGRASVTWFSENQAKTSTTSFLVHDGSLPFDVVLGSKWVFGEMAQQHFSEASLPIMRHIISRESVQDVKNQAVQDGASNEQVIEFDKKGDKAKRQKNRLLKAASKAASKAATPRSGTSLHTPAMSASLSRRNSIALSTHSIFPQRQAAPEFAQVVHSETGDTSTANSSYELDLNTVDQQ</sequence>
<feature type="compositionally biased region" description="Polar residues" evidence="1">
    <location>
        <begin position="354"/>
        <end position="366"/>
    </location>
</feature>
<proteinExistence type="predicted"/>
<feature type="region of interest" description="Disordered" evidence="1">
    <location>
        <begin position="392"/>
        <end position="419"/>
    </location>
</feature>
<feature type="region of interest" description="Disordered" evidence="1">
    <location>
        <begin position="124"/>
        <end position="151"/>
    </location>
</feature>
<evidence type="ECO:0000313" key="3">
    <source>
        <dbReference type="Proteomes" id="UP000015530"/>
    </source>
</evidence>
<dbReference type="HOGENOM" id="CLU_655528_0_0_1"/>
<reference evidence="3" key="1">
    <citation type="journal article" date="2013" name="Mol. Plant Microbe Interact.">
        <title>Global aspects of pacC regulation of pathogenicity genes in Colletotrichum gloeosporioides as revealed by transcriptome analysis.</title>
        <authorList>
            <person name="Alkan N."/>
            <person name="Meng X."/>
            <person name="Friedlander G."/>
            <person name="Reuveni E."/>
            <person name="Sukno S."/>
            <person name="Sherman A."/>
            <person name="Thon M."/>
            <person name="Fluhr R."/>
            <person name="Prusky D."/>
        </authorList>
    </citation>
    <scope>NUCLEOTIDE SEQUENCE [LARGE SCALE GENOMIC DNA]</scope>
    <source>
        <strain evidence="3">Cg-14</strain>
    </source>
</reference>
<gene>
    <name evidence="2" type="ORF">CGLO_07739</name>
</gene>
<feature type="compositionally biased region" description="Polar residues" evidence="1">
    <location>
        <begin position="400"/>
        <end position="419"/>
    </location>
</feature>
<comment type="caution">
    <text evidence="2">The sequence shown here is derived from an EMBL/GenBank/DDBJ whole genome shotgun (WGS) entry which is preliminary data.</text>
</comment>
<accession>T0LLP7</accession>
<dbReference type="EMBL" id="AMYD01001553">
    <property type="protein sequence ID" value="EQB52621.1"/>
    <property type="molecule type" value="Genomic_DNA"/>
</dbReference>